<dbReference type="STRING" id="1423727.FC34_GL001536"/>
<comment type="caution">
    <text evidence="1">The sequence shown here is derived from an EMBL/GenBank/DDBJ whole genome shotgun (WGS) entry which is preliminary data.</text>
</comment>
<sequence length="62" mass="6503">MAKANGVTPSKLQRAAGYTTAGGITTHVIIYVARALDKTPGTVLDELIALEKTGDAFDKNLD</sequence>
<reference evidence="1 2" key="1">
    <citation type="journal article" date="2015" name="Genome Announc.">
        <title>Expanding the biotechnology potential of lactobacilli through comparative genomics of 213 strains and associated genera.</title>
        <authorList>
            <person name="Sun Z."/>
            <person name="Harris H.M."/>
            <person name="McCann A."/>
            <person name="Guo C."/>
            <person name="Argimon S."/>
            <person name="Zhang W."/>
            <person name="Yang X."/>
            <person name="Jeffery I.B."/>
            <person name="Cooney J.C."/>
            <person name="Kagawa T.F."/>
            <person name="Liu W."/>
            <person name="Song Y."/>
            <person name="Salvetti E."/>
            <person name="Wrobel A."/>
            <person name="Rasinkangas P."/>
            <person name="Parkhill J."/>
            <person name="Rea M.C."/>
            <person name="O'Sullivan O."/>
            <person name="Ritari J."/>
            <person name="Douillard F.P."/>
            <person name="Paul Ross R."/>
            <person name="Yang R."/>
            <person name="Briner A.E."/>
            <person name="Felis G.E."/>
            <person name="de Vos W.M."/>
            <person name="Barrangou R."/>
            <person name="Klaenhammer T.R."/>
            <person name="Caufield P.W."/>
            <person name="Cui Y."/>
            <person name="Zhang H."/>
            <person name="O'Toole P.W."/>
        </authorList>
    </citation>
    <scope>NUCLEOTIDE SEQUENCE [LARGE SCALE GENOMIC DNA]</scope>
    <source>
        <strain evidence="1 2">DSM 23927</strain>
    </source>
</reference>
<dbReference type="PATRIC" id="fig|1423727.3.peg.1558"/>
<accession>A0A0R2AWP8</accession>
<dbReference type="Proteomes" id="UP000051672">
    <property type="component" value="Unassembled WGS sequence"/>
</dbReference>
<evidence type="ECO:0000313" key="1">
    <source>
        <dbReference type="EMBL" id="KRM71424.1"/>
    </source>
</evidence>
<dbReference type="AlphaFoldDB" id="A0A0R2AWP8"/>
<protein>
    <submittedName>
        <fullName evidence="1">Uncharacterized protein</fullName>
    </submittedName>
</protein>
<keyword evidence="2" id="KW-1185">Reference proteome</keyword>
<proteinExistence type="predicted"/>
<organism evidence="1 2">
    <name type="scientific">Lacticaseibacillus brantae DSM 23927</name>
    <dbReference type="NCBI Taxonomy" id="1423727"/>
    <lineage>
        <taxon>Bacteria</taxon>
        <taxon>Bacillati</taxon>
        <taxon>Bacillota</taxon>
        <taxon>Bacilli</taxon>
        <taxon>Lactobacillales</taxon>
        <taxon>Lactobacillaceae</taxon>
        <taxon>Lacticaseibacillus</taxon>
    </lineage>
</organism>
<dbReference type="EMBL" id="AYZQ01000004">
    <property type="protein sequence ID" value="KRM71424.1"/>
    <property type="molecule type" value="Genomic_DNA"/>
</dbReference>
<evidence type="ECO:0000313" key="2">
    <source>
        <dbReference type="Proteomes" id="UP000051672"/>
    </source>
</evidence>
<gene>
    <name evidence="1" type="ORF">FC34_GL001536</name>
</gene>
<name>A0A0R2AWP8_9LACO</name>